<organism evidence="1 2">
    <name type="scientific">Dendrobium thyrsiflorum</name>
    <name type="common">Pinecone-like raceme dendrobium</name>
    <name type="synonym">Orchid</name>
    <dbReference type="NCBI Taxonomy" id="117978"/>
    <lineage>
        <taxon>Eukaryota</taxon>
        <taxon>Viridiplantae</taxon>
        <taxon>Streptophyta</taxon>
        <taxon>Embryophyta</taxon>
        <taxon>Tracheophyta</taxon>
        <taxon>Spermatophyta</taxon>
        <taxon>Magnoliopsida</taxon>
        <taxon>Liliopsida</taxon>
        <taxon>Asparagales</taxon>
        <taxon>Orchidaceae</taxon>
        <taxon>Epidendroideae</taxon>
        <taxon>Malaxideae</taxon>
        <taxon>Dendrobiinae</taxon>
        <taxon>Dendrobium</taxon>
    </lineage>
</organism>
<dbReference type="AlphaFoldDB" id="A0ABD0TXS0"/>
<name>A0ABD0TXS0_DENTH</name>
<dbReference type="EMBL" id="JANQDX010000019">
    <property type="protein sequence ID" value="KAL0904480.1"/>
    <property type="molecule type" value="Genomic_DNA"/>
</dbReference>
<protein>
    <submittedName>
        <fullName evidence="1">Uncharacterized protein</fullName>
    </submittedName>
</protein>
<sequence>MSAEVSFKELEQLYNSFEHDLLRDSTMGSDHFAKDNEQVFGMPASSDLLDFVLEQDSSSARQPLQFSIYELSSECITQKQVCNPEPNIPCVDGVDLSVGRALNADSGSHCVNGLDGNLFGVSSCRCVNLHNVSAQKLHVTGQCTSAVCVNSSKILQLT</sequence>
<comment type="caution">
    <text evidence="1">The sequence shown here is derived from an EMBL/GenBank/DDBJ whole genome shotgun (WGS) entry which is preliminary data.</text>
</comment>
<dbReference type="Proteomes" id="UP001552299">
    <property type="component" value="Unassembled WGS sequence"/>
</dbReference>
<accession>A0ABD0TXS0</accession>
<evidence type="ECO:0000313" key="2">
    <source>
        <dbReference type="Proteomes" id="UP001552299"/>
    </source>
</evidence>
<gene>
    <name evidence="1" type="ORF">M5K25_026601</name>
</gene>
<keyword evidence="2" id="KW-1185">Reference proteome</keyword>
<reference evidence="1 2" key="1">
    <citation type="journal article" date="2024" name="Plant Biotechnol. J.">
        <title>Dendrobium thyrsiflorum genome and its molecular insights into genes involved in important horticultural traits.</title>
        <authorList>
            <person name="Chen B."/>
            <person name="Wang J.Y."/>
            <person name="Zheng P.J."/>
            <person name="Li K.L."/>
            <person name="Liang Y.M."/>
            <person name="Chen X.F."/>
            <person name="Zhang C."/>
            <person name="Zhao X."/>
            <person name="He X."/>
            <person name="Zhang G.Q."/>
            <person name="Liu Z.J."/>
            <person name="Xu Q."/>
        </authorList>
    </citation>
    <scope>NUCLEOTIDE SEQUENCE [LARGE SCALE GENOMIC DNA]</scope>
    <source>
        <strain evidence="1">GZMU011</strain>
    </source>
</reference>
<proteinExistence type="predicted"/>
<evidence type="ECO:0000313" key="1">
    <source>
        <dbReference type="EMBL" id="KAL0904480.1"/>
    </source>
</evidence>